<dbReference type="GO" id="GO:0005254">
    <property type="term" value="F:chloride channel activity"/>
    <property type="evidence" value="ECO:0007669"/>
    <property type="project" value="InterPro"/>
</dbReference>
<accession>A0A7S4IK08</accession>
<feature type="signal peptide" evidence="3">
    <location>
        <begin position="1"/>
        <end position="27"/>
    </location>
</feature>
<keyword evidence="2" id="KW-0812">Transmembrane</keyword>
<feature type="chain" id="PRO_5030542715" description="ABC transmembrane type-1 domain-containing protein" evidence="3">
    <location>
        <begin position="28"/>
        <end position="553"/>
    </location>
</feature>
<feature type="transmembrane region" description="Helical" evidence="2">
    <location>
        <begin position="124"/>
        <end position="146"/>
    </location>
</feature>
<evidence type="ECO:0000256" key="2">
    <source>
        <dbReference type="SAM" id="Phobius"/>
    </source>
</evidence>
<keyword evidence="2" id="KW-1133">Transmembrane helix</keyword>
<evidence type="ECO:0008006" key="5">
    <source>
        <dbReference type="Google" id="ProtNLM"/>
    </source>
</evidence>
<name>A0A7S4IK08_9STRA</name>
<keyword evidence="2" id="KW-0472">Membrane</keyword>
<sequence>MNITTTTTCRLALAALTLSHSALFVRSLTIDRGVIYLTGHRQLPAEASSTTSLNALPPPPTSNVRSASLRGNRAFAGRPSTPGWATGQLDKLTDWVQTDEANRPVICEYEPDGTWLWSQWKGTVLYMCVMPVVLSMVAGVIVDAGVHQLSSAHWPLLSVPPADDPLIQQLAGINGLWEYQLTLATFILTFFTQTSYNYWKTVYLTTRAIQGRINDICMLISMGAERGSERCIVKEDGLFVAAKGVNGINGANGASKNGKSKSATAGAAIANAGPVTECVTGYSDDASELVRRCARLIRLSHTFFWAVAPTCSNGVTDGNAFLHRSNNEGNGGGSGYGQKGEGDAEEKKIQEIMTGRAIGPLLLSPRGLRRLVVEGELTANEREALLDSGLPPSQYAYILLEWVGLHVMNGIRDGTLRGDNGFEENLLRQFCMLRAEYFNIGDYAAGRMPLAYVQLVQVLVDCLVVLAPLALYSDLGSLSIPLTGLLTLFFKGLLELSKSFLDPFGNEGYPDQNIRVDVLVSELNFGAGSRWVQAGEVLPSSIDGIDSIDRRRP</sequence>
<evidence type="ECO:0000313" key="4">
    <source>
        <dbReference type="EMBL" id="CAE2231821.1"/>
    </source>
</evidence>
<feature type="region of interest" description="Disordered" evidence="1">
    <location>
        <begin position="325"/>
        <end position="345"/>
    </location>
</feature>
<protein>
    <recommendedName>
        <fullName evidence="5">ABC transmembrane type-1 domain-containing protein</fullName>
    </recommendedName>
</protein>
<keyword evidence="3" id="KW-0732">Signal</keyword>
<gene>
    <name evidence="4" type="ORF">OAUR00152_LOCUS12246</name>
</gene>
<dbReference type="AlphaFoldDB" id="A0A7S4IK08"/>
<feature type="compositionally biased region" description="Gly residues" evidence="1">
    <location>
        <begin position="329"/>
        <end position="339"/>
    </location>
</feature>
<organism evidence="4">
    <name type="scientific">Odontella aurita</name>
    <dbReference type="NCBI Taxonomy" id="265563"/>
    <lineage>
        <taxon>Eukaryota</taxon>
        <taxon>Sar</taxon>
        <taxon>Stramenopiles</taxon>
        <taxon>Ochrophyta</taxon>
        <taxon>Bacillariophyta</taxon>
        <taxon>Mediophyceae</taxon>
        <taxon>Biddulphiophycidae</taxon>
        <taxon>Eupodiscales</taxon>
        <taxon>Odontellaceae</taxon>
        <taxon>Odontella</taxon>
    </lineage>
</organism>
<evidence type="ECO:0000256" key="3">
    <source>
        <dbReference type="SAM" id="SignalP"/>
    </source>
</evidence>
<evidence type="ECO:0000256" key="1">
    <source>
        <dbReference type="SAM" id="MobiDB-lite"/>
    </source>
</evidence>
<dbReference type="EMBL" id="HBKQ01018100">
    <property type="protein sequence ID" value="CAE2231821.1"/>
    <property type="molecule type" value="Transcribed_RNA"/>
</dbReference>
<proteinExistence type="predicted"/>
<reference evidence="4" key="1">
    <citation type="submission" date="2021-01" db="EMBL/GenBank/DDBJ databases">
        <authorList>
            <person name="Corre E."/>
            <person name="Pelletier E."/>
            <person name="Niang G."/>
            <person name="Scheremetjew M."/>
            <person name="Finn R."/>
            <person name="Kale V."/>
            <person name="Holt S."/>
            <person name="Cochrane G."/>
            <person name="Meng A."/>
            <person name="Brown T."/>
            <person name="Cohen L."/>
        </authorList>
    </citation>
    <scope>NUCLEOTIDE SEQUENCE</scope>
    <source>
        <strain evidence="4">Isolate 1302-5</strain>
    </source>
</reference>